<proteinExistence type="predicted"/>
<dbReference type="CDD" id="cd00082">
    <property type="entry name" value="HisKA"/>
    <property type="match status" value="1"/>
</dbReference>
<dbReference type="PRINTS" id="PR00344">
    <property type="entry name" value="BCTRLSENSOR"/>
</dbReference>
<dbReference type="InterPro" id="IPR005467">
    <property type="entry name" value="His_kinase_dom"/>
</dbReference>
<dbReference type="InterPro" id="IPR003661">
    <property type="entry name" value="HisK_dim/P_dom"/>
</dbReference>
<dbReference type="STRING" id="405671.SAMN05421827_110107"/>
<dbReference type="SMART" id="SM00388">
    <property type="entry name" value="HisKA"/>
    <property type="match status" value="1"/>
</dbReference>
<dbReference type="Pfam" id="PF07494">
    <property type="entry name" value="Reg_prop"/>
    <property type="match status" value="4"/>
</dbReference>
<dbReference type="PANTHER" id="PTHR43547:SF2">
    <property type="entry name" value="HYBRID SIGNAL TRANSDUCTION HISTIDINE KINASE C"/>
    <property type="match status" value="1"/>
</dbReference>
<accession>A0A1G7WQV7</accession>
<dbReference type="PROSITE" id="PS50109">
    <property type="entry name" value="HIS_KIN"/>
    <property type="match status" value="1"/>
</dbReference>
<dbReference type="InterPro" id="IPR004358">
    <property type="entry name" value="Sig_transdc_His_kin-like_C"/>
</dbReference>
<dbReference type="Gene3D" id="2.60.40.10">
    <property type="entry name" value="Immunoglobulins"/>
    <property type="match status" value="1"/>
</dbReference>
<dbReference type="Pfam" id="PF00512">
    <property type="entry name" value="HisKA"/>
    <property type="match status" value="1"/>
</dbReference>
<feature type="domain" description="Histidine kinase" evidence="6">
    <location>
        <begin position="837"/>
        <end position="1051"/>
    </location>
</feature>
<dbReference type="FunFam" id="2.60.40.10:FF:000791">
    <property type="entry name" value="Two-component system sensor histidine kinase/response regulator"/>
    <property type="match status" value="1"/>
</dbReference>
<dbReference type="InterPro" id="IPR013783">
    <property type="entry name" value="Ig-like_fold"/>
</dbReference>
<evidence type="ECO:0000313" key="7">
    <source>
        <dbReference type="EMBL" id="SDG74375.1"/>
    </source>
</evidence>
<dbReference type="SMART" id="SM00387">
    <property type="entry name" value="HATPase_c"/>
    <property type="match status" value="1"/>
</dbReference>
<dbReference type="InterPro" id="IPR011123">
    <property type="entry name" value="Y_Y_Y"/>
</dbReference>
<dbReference type="Gene3D" id="3.30.565.10">
    <property type="entry name" value="Histidine kinase-like ATPase, C-terminal domain"/>
    <property type="match status" value="1"/>
</dbReference>
<evidence type="ECO:0000256" key="1">
    <source>
        <dbReference type="ARBA" id="ARBA00000085"/>
    </source>
</evidence>
<protein>
    <recommendedName>
        <fullName evidence="2">histidine kinase</fullName>
        <ecNumber evidence="2">2.7.13.3</ecNumber>
    </recommendedName>
</protein>
<dbReference type="EMBL" id="FNCH01000010">
    <property type="protein sequence ID" value="SDG74375.1"/>
    <property type="molecule type" value="Genomic_DNA"/>
</dbReference>
<keyword evidence="4" id="KW-1133">Transmembrane helix</keyword>
<keyword evidence="3" id="KW-0597">Phosphoprotein</keyword>
<dbReference type="SUPFAM" id="SSF63825">
    <property type="entry name" value="YWTD domain"/>
    <property type="match status" value="1"/>
</dbReference>
<dbReference type="InterPro" id="IPR011110">
    <property type="entry name" value="Reg_prop"/>
</dbReference>
<dbReference type="Proteomes" id="UP000199643">
    <property type="component" value="Unassembled WGS sequence"/>
</dbReference>
<evidence type="ECO:0000256" key="5">
    <source>
        <dbReference type="SAM" id="SignalP"/>
    </source>
</evidence>
<evidence type="ECO:0000259" key="6">
    <source>
        <dbReference type="PROSITE" id="PS50109"/>
    </source>
</evidence>
<dbReference type="Pfam" id="PF02518">
    <property type="entry name" value="HATPase_c"/>
    <property type="match status" value="1"/>
</dbReference>
<keyword evidence="8" id="KW-1185">Reference proteome</keyword>
<evidence type="ECO:0000256" key="3">
    <source>
        <dbReference type="ARBA" id="ARBA00022553"/>
    </source>
</evidence>
<feature type="signal peptide" evidence="5">
    <location>
        <begin position="1"/>
        <end position="21"/>
    </location>
</feature>
<keyword evidence="4" id="KW-0472">Membrane</keyword>
<organism evidence="7 8">
    <name type="scientific">Pedobacter terrae</name>
    <dbReference type="NCBI Taxonomy" id="405671"/>
    <lineage>
        <taxon>Bacteria</taxon>
        <taxon>Pseudomonadati</taxon>
        <taxon>Bacteroidota</taxon>
        <taxon>Sphingobacteriia</taxon>
        <taxon>Sphingobacteriales</taxon>
        <taxon>Sphingobacteriaceae</taxon>
        <taxon>Pedobacter</taxon>
    </lineage>
</organism>
<gene>
    <name evidence="7" type="ORF">SAMN05421827_110107</name>
</gene>
<name>A0A1G7WQV7_9SPHI</name>
<dbReference type="GO" id="GO:0000155">
    <property type="term" value="F:phosphorelay sensor kinase activity"/>
    <property type="evidence" value="ECO:0007669"/>
    <property type="project" value="InterPro"/>
</dbReference>
<evidence type="ECO:0000256" key="4">
    <source>
        <dbReference type="SAM" id="Phobius"/>
    </source>
</evidence>
<feature type="chain" id="PRO_5011672541" description="histidine kinase" evidence="5">
    <location>
        <begin position="22"/>
        <end position="1064"/>
    </location>
</feature>
<keyword evidence="5" id="KW-0732">Signal</keyword>
<keyword evidence="7" id="KW-0418">Kinase</keyword>
<dbReference type="Gene3D" id="1.10.287.130">
    <property type="match status" value="1"/>
</dbReference>
<dbReference type="EC" id="2.7.13.3" evidence="2"/>
<dbReference type="SUPFAM" id="SSF63829">
    <property type="entry name" value="Calcium-dependent phosphotriesterase"/>
    <property type="match status" value="3"/>
</dbReference>
<dbReference type="InterPro" id="IPR015943">
    <property type="entry name" value="WD40/YVTN_repeat-like_dom_sf"/>
</dbReference>
<comment type="catalytic activity">
    <reaction evidence="1">
        <text>ATP + protein L-histidine = ADP + protein N-phospho-L-histidine.</text>
        <dbReference type="EC" id="2.7.13.3"/>
    </reaction>
</comment>
<dbReference type="PANTHER" id="PTHR43547">
    <property type="entry name" value="TWO-COMPONENT HISTIDINE KINASE"/>
    <property type="match status" value="1"/>
</dbReference>
<dbReference type="FunFam" id="1.10.287.130:FF:000045">
    <property type="entry name" value="Two-component system sensor histidine kinase/response regulator"/>
    <property type="match status" value="1"/>
</dbReference>
<sequence length="1064" mass="121062">MNLNMRFVLFFLLLSSFFAVSTCEGQSHYFKQYQADDGLAHNSVNTVIQDKKGMIWVGTRGGLNRFDGYTFKTFKDDKSRFGNIGNNIIVSLAEDKNGILWVGTGRGIFKYDPVKELFTPLKTDFKKYINAILLDYENNLYFLANRVLFKYVQRDHKIIDLKISAACIAIDEHRNILVGNDNGELVTYNPEDGSKKIVRIIGEHVPSNLRSISKIYPTGNHNILVGCFKRGLKSYNTKTGLIKSLIFKNSDNTDIYVRDITPGEKDEYWIATESGIYVYNLATNTNVNLRKQPGDPYSLPDNAVYTVCRDNDGGMWAGTYFGGLGYFSRNNARFEKYYPLLGNNSISGNAVREICPDDKGNLWIGTEDAGVNKFNPKTGLFTNYKANGKAGHLSYPNIHGLLALGNQLLVGPFLHGMEIMDIDKEKVTDRFKTIGEENEETSDFVLSIHRAKDGTIYVGTGYNMGSGLFIFNQKKRTFKRIKEIPVNSYVYDIWEDRFGNIWTGSVSRGAFYFHPKTGKHGNISFGEKVNNKIIHDFPVCGIIEDSNHAMWFTTEGGGLIRLSADRKVLKKFTTENGLPTNILFRALEDNSKHLWISSLKGLICFDLQTEKFKIYTKSNGLITDQFNFSSAYKAPNGRMYFGSVRGMISFDPKDFEHKDPAPPTFITGFQINNKEVLPNVEISPLGKSISYTDTIVLAHNQNNFSIEFAALNYSSPEVTRYEYLMKGIDQATTYLNNNRKAYFTDLSPGNYTFLVRAKSNVDSWTGKERRLFIQILPPFWKSTTAYICYLLMIAIGLFIAIRYYHRYIERKNLNKLQLFEHEKEKEIYQAKIEFFTNIAHEIQTPLTLILGPVEMMLEEAPAQPLKSSLLMVEKNANRLAKLTNQLLDFRKTEMHQFGLNFVNTDINNLLKEQVNAFKQEALKSNISLDLEMPKNHIIAFADREALIKICNNLISNAIKYGTSQVMVRLSISGETDGHFSITFTNDGKGIPLQYRSQIFEPFFRLYGKDKPGTGIGLSLAKSLAELHNGSLRLLESDMDKVVFELILPIHQKFEFKLSSWKKIK</sequence>
<dbReference type="InterPro" id="IPR036097">
    <property type="entry name" value="HisK_dim/P_sf"/>
</dbReference>
<evidence type="ECO:0000313" key="8">
    <source>
        <dbReference type="Proteomes" id="UP000199643"/>
    </source>
</evidence>
<dbReference type="Gene3D" id="2.130.10.10">
    <property type="entry name" value="YVTN repeat-like/Quinoprotein amine dehydrogenase"/>
    <property type="match status" value="2"/>
</dbReference>
<dbReference type="InterPro" id="IPR003594">
    <property type="entry name" value="HATPase_dom"/>
</dbReference>
<dbReference type="RefSeq" id="WP_244155663.1">
    <property type="nucleotide sequence ID" value="NZ_FNCH01000010.1"/>
</dbReference>
<dbReference type="InterPro" id="IPR036890">
    <property type="entry name" value="HATPase_C_sf"/>
</dbReference>
<reference evidence="8" key="1">
    <citation type="submission" date="2016-10" db="EMBL/GenBank/DDBJ databases">
        <authorList>
            <person name="Varghese N."/>
            <person name="Submissions S."/>
        </authorList>
    </citation>
    <scope>NUCLEOTIDE SEQUENCE [LARGE SCALE GENOMIC DNA]</scope>
    <source>
        <strain evidence="8">DSM 17933</strain>
    </source>
</reference>
<dbReference type="CDD" id="cd00075">
    <property type="entry name" value="HATPase"/>
    <property type="match status" value="1"/>
</dbReference>
<keyword evidence="7" id="KW-0808">Transferase</keyword>
<feature type="transmembrane region" description="Helical" evidence="4">
    <location>
        <begin position="784"/>
        <end position="804"/>
    </location>
</feature>
<dbReference type="SUPFAM" id="SSF55874">
    <property type="entry name" value="ATPase domain of HSP90 chaperone/DNA topoisomerase II/histidine kinase"/>
    <property type="match status" value="1"/>
</dbReference>
<evidence type="ECO:0000256" key="2">
    <source>
        <dbReference type="ARBA" id="ARBA00012438"/>
    </source>
</evidence>
<dbReference type="Pfam" id="PF07495">
    <property type="entry name" value="Y_Y_Y"/>
    <property type="match status" value="1"/>
</dbReference>
<keyword evidence="4" id="KW-0812">Transmembrane</keyword>
<dbReference type="AlphaFoldDB" id="A0A1G7WQV7"/>
<dbReference type="SUPFAM" id="SSF47384">
    <property type="entry name" value="Homodimeric domain of signal transducing histidine kinase"/>
    <property type="match status" value="1"/>
</dbReference>